<reference evidence="2" key="1">
    <citation type="submission" date="2023-10" db="EMBL/GenBank/DDBJ databases">
        <title>Genome assemblies of two species of porcelain crab, Petrolisthes cinctipes and Petrolisthes manimaculis (Anomura: Porcellanidae).</title>
        <authorList>
            <person name="Angst P."/>
        </authorList>
    </citation>
    <scope>NUCLEOTIDE SEQUENCE</scope>
    <source>
        <strain evidence="2">PB745_01</strain>
        <tissue evidence="2">Gill</tissue>
    </source>
</reference>
<evidence type="ECO:0000313" key="3">
    <source>
        <dbReference type="Proteomes" id="UP001286313"/>
    </source>
</evidence>
<feature type="region of interest" description="Disordered" evidence="1">
    <location>
        <begin position="1"/>
        <end position="20"/>
    </location>
</feature>
<protein>
    <submittedName>
        <fullName evidence="2">Uncharacterized protein</fullName>
    </submittedName>
</protein>
<sequence>MPPSIDSAEEAGPGLDDVLANQKGRNKLENWERARFLVRSSSFTSSVLRDGRAGIPAVSDKEQIKTFQDVPTNLQLEMTDTEAPGADAREKFNLESTSRVALEIDGRLEG</sequence>
<comment type="caution">
    <text evidence="2">The sequence shown here is derived from an EMBL/GenBank/DDBJ whole genome shotgun (WGS) entry which is preliminary data.</text>
</comment>
<accession>A0AAE1KXF7</accession>
<proteinExistence type="predicted"/>
<dbReference type="Proteomes" id="UP001286313">
    <property type="component" value="Unassembled WGS sequence"/>
</dbReference>
<evidence type="ECO:0000313" key="2">
    <source>
        <dbReference type="EMBL" id="KAK3888549.1"/>
    </source>
</evidence>
<dbReference type="AlphaFoldDB" id="A0AAE1KXF7"/>
<dbReference type="EMBL" id="JAWQEG010000543">
    <property type="protein sequence ID" value="KAK3888549.1"/>
    <property type="molecule type" value="Genomic_DNA"/>
</dbReference>
<organism evidence="2 3">
    <name type="scientific">Petrolisthes cinctipes</name>
    <name type="common">Flat porcelain crab</name>
    <dbReference type="NCBI Taxonomy" id="88211"/>
    <lineage>
        <taxon>Eukaryota</taxon>
        <taxon>Metazoa</taxon>
        <taxon>Ecdysozoa</taxon>
        <taxon>Arthropoda</taxon>
        <taxon>Crustacea</taxon>
        <taxon>Multicrustacea</taxon>
        <taxon>Malacostraca</taxon>
        <taxon>Eumalacostraca</taxon>
        <taxon>Eucarida</taxon>
        <taxon>Decapoda</taxon>
        <taxon>Pleocyemata</taxon>
        <taxon>Anomura</taxon>
        <taxon>Galatheoidea</taxon>
        <taxon>Porcellanidae</taxon>
        <taxon>Petrolisthes</taxon>
    </lineage>
</organism>
<keyword evidence="3" id="KW-1185">Reference proteome</keyword>
<evidence type="ECO:0000256" key="1">
    <source>
        <dbReference type="SAM" id="MobiDB-lite"/>
    </source>
</evidence>
<gene>
    <name evidence="2" type="ORF">Pcinc_007401</name>
</gene>
<name>A0AAE1KXF7_PETCI</name>